<dbReference type="HOGENOM" id="CLU_3187460_0_0_10"/>
<dbReference type="Proteomes" id="UP000003874">
    <property type="component" value="Unassembled WGS sequence"/>
</dbReference>
<proteinExistence type="predicted"/>
<dbReference type="EMBL" id="AEQO01000099">
    <property type="protein sequence ID" value="EFV04978.1"/>
    <property type="molecule type" value="Genomic_DNA"/>
</dbReference>
<comment type="caution">
    <text evidence="1">The sequence shown here is derived from an EMBL/GenBank/DDBJ whole genome shotgun (WGS) entry which is preliminary data.</text>
</comment>
<accession>E6MMY7</accession>
<keyword evidence="2" id="KW-1185">Reference proteome</keyword>
<sequence>MSLKRHLGQKLLVEGLATEKITIIKTIESKIAVVFLFRARDILSNS</sequence>
<gene>
    <name evidence="1" type="ORF">HMPREF9420_0855</name>
</gene>
<evidence type="ECO:0000313" key="2">
    <source>
        <dbReference type="Proteomes" id="UP000003874"/>
    </source>
</evidence>
<protein>
    <submittedName>
        <fullName evidence="1">Uncharacterized protein</fullName>
    </submittedName>
</protein>
<name>E6MMY7_9BACT</name>
<reference evidence="1 2" key="1">
    <citation type="submission" date="2010-12" db="EMBL/GenBank/DDBJ databases">
        <authorList>
            <person name="Muzny D."/>
            <person name="Qin X."/>
            <person name="Deng J."/>
            <person name="Jiang H."/>
            <person name="Liu Y."/>
            <person name="Qu J."/>
            <person name="Song X.-Z."/>
            <person name="Zhang L."/>
            <person name="Thornton R."/>
            <person name="Coyle M."/>
            <person name="Francisco L."/>
            <person name="Jackson L."/>
            <person name="Javaid M."/>
            <person name="Korchina V."/>
            <person name="Kovar C."/>
            <person name="Mata R."/>
            <person name="Mathew T."/>
            <person name="Ngo R."/>
            <person name="Nguyen L."/>
            <person name="Nguyen N."/>
            <person name="Okwuonu G."/>
            <person name="Ongeri F."/>
            <person name="Pham C."/>
            <person name="Simmons D."/>
            <person name="Wilczek-Boney K."/>
            <person name="Hale W."/>
            <person name="Jakkamsetti A."/>
            <person name="Pham P."/>
            <person name="Ruth R."/>
            <person name="San Lucas F."/>
            <person name="Warren J."/>
            <person name="Zhang J."/>
            <person name="Zhao Z."/>
            <person name="Zhou C."/>
            <person name="Zhu D."/>
            <person name="Lee S."/>
            <person name="Bess C."/>
            <person name="Blankenburg K."/>
            <person name="Forbes L."/>
            <person name="Fu Q."/>
            <person name="Gubbala S."/>
            <person name="Hirani K."/>
            <person name="Jayaseelan J.C."/>
            <person name="Lara F."/>
            <person name="Munidasa M."/>
            <person name="Palculict T."/>
            <person name="Patil S."/>
            <person name="Pu L.-L."/>
            <person name="Saada N."/>
            <person name="Tang L."/>
            <person name="Weissenberger G."/>
            <person name="Zhu Y."/>
            <person name="Hemphill L."/>
            <person name="Shang Y."/>
            <person name="Youmans B."/>
            <person name="Ayvaz T."/>
            <person name="Ross M."/>
            <person name="Santibanez J."/>
            <person name="Aqrawi P."/>
            <person name="Gross S."/>
            <person name="Joshi V."/>
            <person name="Fowler G."/>
            <person name="Nazareth L."/>
            <person name="Reid J."/>
            <person name="Worley K."/>
            <person name="Petrosino J."/>
            <person name="Highlander S."/>
            <person name="Gibbs R."/>
        </authorList>
    </citation>
    <scope>NUCLEOTIDE SEQUENCE [LARGE SCALE GENOMIC DNA]</scope>
    <source>
        <strain evidence="1 2">DSM 15606</strain>
    </source>
</reference>
<dbReference type="AlphaFoldDB" id="E6MMY7"/>
<organism evidence="1 2">
    <name type="scientific">Segatella salivae DSM 15606</name>
    <dbReference type="NCBI Taxonomy" id="888832"/>
    <lineage>
        <taxon>Bacteria</taxon>
        <taxon>Pseudomonadati</taxon>
        <taxon>Bacteroidota</taxon>
        <taxon>Bacteroidia</taxon>
        <taxon>Bacteroidales</taxon>
        <taxon>Prevotellaceae</taxon>
        <taxon>Segatella</taxon>
    </lineage>
</organism>
<evidence type="ECO:0000313" key="1">
    <source>
        <dbReference type="EMBL" id="EFV04978.1"/>
    </source>
</evidence>